<dbReference type="GO" id="GO:0016405">
    <property type="term" value="F:CoA-ligase activity"/>
    <property type="evidence" value="ECO:0007669"/>
    <property type="project" value="TreeGrafter"/>
</dbReference>
<evidence type="ECO:0000313" key="2">
    <source>
        <dbReference type="EMBL" id="HAE95186.1"/>
    </source>
</evidence>
<dbReference type="Proteomes" id="UP000259173">
    <property type="component" value="Unassembled WGS sequence"/>
</dbReference>
<proteinExistence type="predicted"/>
<dbReference type="AlphaFoldDB" id="A0A356W9X4"/>
<dbReference type="SUPFAM" id="SSF56801">
    <property type="entry name" value="Acetyl-CoA synthetase-like"/>
    <property type="match status" value="1"/>
</dbReference>
<feature type="domain" description="AMP-dependent synthetase/ligase" evidence="1">
    <location>
        <begin position="59"/>
        <end position="359"/>
    </location>
</feature>
<organism evidence="3 5">
    <name type="scientific">Hyphomonas atlantica</name>
    <dbReference type="NCBI Taxonomy" id="1280948"/>
    <lineage>
        <taxon>Bacteria</taxon>
        <taxon>Pseudomonadati</taxon>
        <taxon>Pseudomonadota</taxon>
        <taxon>Alphaproteobacteria</taxon>
        <taxon>Hyphomonadales</taxon>
        <taxon>Hyphomonadaceae</taxon>
        <taxon>Hyphomonas</taxon>
    </lineage>
</organism>
<dbReference type="EMBL" id="DOGS01000247">
    <property type="protein sequence ID" value="HBQ49666.1"/>
    <property type="molecule type" value="Genomic_DNA"/>
</dbReference>
<dbReference type="Pfam" id="PF00501">
    <property type="entry name" value="AMP-binding"/>
    <property type="match status" value="1"/>
</dbReference>
<gene>
    <name evidence="2" type="ORF">DCG65_11530</name>
    <name evidence="3" type="ORF">DD728_12460</name>
</gene>
<comment type="caution">
    <text evidence="3">The sequence shown here is derived from an EMBL/GenBank/DDBJ whole genome shotgun (WGS) entry which is preliminary data.</text>
</comment>
<sequence length="360" mass="39217">MPADTLPNWPAMSIAQANEMLAGEGSPLELVDGVVDGVEMKLYKNAPPSVPLVLQLASMQYADRDYIVYEDERVTFSALAKAVVKLAGVMKDTYGIEKGDRVAVIMRNYPQWPVAFFAASMIGAIATPMNSWWTGEELEYGLSFAGVKLAVVDPQIYERIRAEWENLPELKNVMIARDPDGEYGDPRVSQMETHIGGANDWAKLPDVSWPAIDVGPDDDATIMYTSGTTGKPKGALATHRAVVSNMFNGMTCQARMFLRRGEPVPEPDPNEQRATLLAIPFFHATGAFAIMIPSLLRGDKIVSMYKWDAGKALPIIEAEKVTAVGGVPAIAWQLLEHPDRDKYDLSSIAAISYGGAPSAP</sequence>
<evidence type="ECO:0000313" key="3">
    <source>
        <dbReference type="EMBL" id="HBQ49666.1"/>
    </source>
</evidence>
<dbReference type="EMBL" id="DMBR01000351">
    <property type="protein sequence ID" value="HAE95186.1"/>
    <property type="molecule type" value="Genomic_DNA"/>
</dbReference>
<protein>
    <submittedName>
        <fullName evidence="3">Fatty acid--CoA ligase</fullName>
    </submittedName>
</protein>
<accession>A0A356W9X4</accession>
<keyword evidence="3" id="KW-0436">Ligase</keyword>
<dbReference type="PROSITE" id="PS00455">
    <property type="entry name" value="AMP_BINDING"/>
    <property type="match status" value="1"/>
</dbReference>
<name>A0A356W9X4_9PROT</name>
<evidence type="ECO:0000313" key="5">
    <source>
        <dbReference type="Proteomes" id="UP000263957"/>
    </source>
</evidence>
<dbReference type="Gene3D" id="3.40.50.980">
    <property type="match status" value="2"/>
</dbReference>
<dbReference type="PANTHER" id="PTHR24096:SF393">
    <property type="entry name" value="LIGASE, PUTATIVE-RELATED"/>
    <property type="match status" value="1"/>
</dbReference>
<dbReference type="InterPro" id="IPR000873">
    <property type="entry name" value="AMP-dep_synth/lig_dom"/>
</dbReference>
<dbReference type="GO" id="GO:0019748">
    <property type="term" value="P:secondary metabolic process"/>
    <property type="evidence" value="ECO:0007669"/>
    <property type="project" value="TreeGrafter"/>
</dbReference>
<evidence type="ECO:0000259" key="1">
    <source>
        <dbReference type="Pfam" id="PF00501"/>
    </source>
</evidence>
<evidence type="ECO:0000313" key="4">
    <source>
        <dbReference type="Proteomes" id="UP000259173"/>
    </source>
</evidence>
<dbReference type="InterPro" id="IPR020845">
    <property type="entry name" value="AMP-binding_CS"/>
</dbReference>
<dbReference type="Proteomes" id="UP000263957">
    <property type="component" value="Unassembled WGS sequence"/>
</dbReference>
<reference evidence="4 5" key="1">
    <citation type="journal article" date="2018" name="Nat. Biotechnol.">
        <title>A standardized bacterial taxonomy based on genome phylogeny substantially revises the tree of life.</title>
        <authorList>
            <person name="Parks D.H."/>
            <person name="Chuvochina M."/>
            <person name="Waite D.W."/>
            <person name="Rinke C."/>
            <person name="Skarshewski A."/>
            <person name="Chaumeil P.A."/>
            <person name="Hugenholtz P."/>
        </authorList>
    </citation>
    <scope>NUCLEOTIDE SEQUENCE [LARGE SCALE GENOMIC DNA]</scope>
    <source>
        <strain evidence="3">UBA10378</strain>
        <strain evidence="2">UBA8557</strain>
    </source>
</reference>
<feature type="non-terminal residue" evidence="3">
    <location>
        <position position="360"/>
    </location>
</feature>
<dbReference type="PANTHER" id="PTHR24096">
    <property type="entry name" value="LONG-CHAIN-FATTY-ACID--COA LIGASE"/>
    <property type="match status" value="1"/>
</dbReference>